<keyword evidence="4" id="KW-1185">Reference proteome</keyword>
<dbReference type="InterPro" id="IPR022742">
    <property type="entry name" value="Hydrolase_4"/>
</dbReference>
<dbReference type="EMBL" id="VSWC01000106">
    <property type="protein sequence ID" value="KAA1085656.1"/>
    <property type="molecule type" value="Genomic_DNA"/>
</dbReference>
<evidence type="ECO:0000259" key="1">
    <source>
        <dbReference type="Pfam" id="PF12146"/>
    </source>
</evidence>
<protein>
    <recommendedName>
        <fullName evidence="1">Serine aminopeptidase S33 domain-containing protein</fullName>
    </recommendedName>
</protein>
<sequence>MTTSPTTAMRTTEARKMIPTTVEQEAARKQFWEKYPPSSKWPIPKDQEWYWTQTPRPVDLLPIWKSVFANPVLERLGIRSNDDPTYGRYALPFSPHEKLIREDQRYTCWDGRVFLEDGWTDGGAVAGPVDHKTSHWVWYQVWWDEEASKRTGVELDLLYCHGIGEYGGSFAKNARTFLDAGYRLIVPDLPSHGRSTGFHVYLTNLDCLAHAVHVVLGDIIKRDLAAHRPQRPVIVAGQSMGGFTTVLYGLLYHSPTVTSRPILKGLPQPKLLGLIPLCPMLAIAPDSRPAYFVELFARAVCRFAGRMPLANANKGKNTPDTWFENQFASDPQCYVGNLRIATGLNILSALDFTNAHLAELVVPFQIMHGGCDRVTNPNGSISLFEHARATQKSIKIYPFVEHVMLRVGRDQSDDQDRQLIFTDIVEWIDGIIKATKNP</sequence>
<evidence type="ECO:0000313" key="5">
    <source>
        <dbReference type="Proteomes" id="UP000325313"/>
    </source>
</evidence>
<dbReference type="AlphaFoldDB" id="A0A5B0SF05"/>
<dbReference type="SUPFAM" id="SSF53474">
    <property type="entry name" value="alpha/beta-Hydrolases"/>
    <property type="match status" value="1"/>
</dbReference>
<evidence type="ECO:0000313" key="2">
    <source>
        <dbReference type="EMBL" id="KAA1085656.1"/>
    </source>
</evidence>
<dbReference type="Gene3D" id="3.40.50.1820">
    <property type="entry name" value="alpha/beta hydrolase"/>
    <property type="match status" value="1"/>
</dbReference>
<dbReference type="Proteomes" id="UP000325313">
    <property type="component" value="Unassembled WGS sequence"/>
</dbReference>
<dbReference type="PANTHER" id="PTHR11614">
    <property type="entry name" value="PHOSPHOLIPASE-RELATED"/>
    <property type="match status" value="1"/>
</dbReference>
<name>A0A5B0SF05_PUCGR</name>
<reference evidence="4 5" key="1">
    <citation type="submission" date="2019-05" db="EMBL/GenBank/DDBJ databases">
        <title>Emergence of the Ug99 lineage of the wheat stem rust pathogen through somatic hybridization.</title>
        <authorList>
            <person name="Li F."/>
            <person name="Upadhyaya N.M."/>
            <person name="Sperschneider J."/>
            <person name="Matny O."/>
            <person name="Nguyen-Phuc H."/>
            <person name="Mago R."/>
            <person name="Raley C."/>
            <person name="Miller M.E."/>
            <person name="Silverstein K.A.T."/>
            <person name="Henningsen E."/>
            <person name="Hirsch C.D."/>
            <person name="Visser B."/>
            <person name="Pretorius Z.A."/>
            <person name="Steffenson B.J."/>
            <person name="Schwessinger B."/>
            <person name="Dodds P.N."/>
            <person name="Figueroa M."/>
        </authorList>
    </citation>
    <scope>NUCLEOTIDE SEQUENCE [LARGE SCALE GENOMIC DNA]</scope>
    <source>
        <strain evidence="2">21-0</strain>
        <strain evidence="3 5">Ug99</strain>
    </source>
</reference>
<accession>A0A5B0SF05</accession>
<evidence type="ECO:0000313" key="3">
    <source>
        <dbReference type="EMBL" id="KAA1136069.1"/>
    </source>
</evidence>
<dbReference type="EMBL" id="VDEP01000036">
    <property type="protein sequence ID" value="KAA1136069.1"/>
    <property type="molecule type" value="Genomic_DNA"/>
</dbReference>
<proteinExistence type="predicted"/>
<comment type="caution">
    <text evidence="3">The sequence shown here is derived from an EMBL/GenBank/DDBJ whole genome shotgun (WGS) entry which is preliminary data.</text>
</comment>
<dbReference type="Pfam" id="PF12146">
    <property type="entry name" value="Hydrolase_4"/>
    <property type="match status" value="1"/>
</dbReference>
<feature type="domain" description="Serine aminopeptidase S33" evidence="1">
    <location>
        <begin position="158"/>
        <end position="405"/>
    </location>
</feature>
<dbReference type="Proteomes" id="UP000324748">
    <property type="component" value="Unassembled WGS sequence"/>
</dbReference>
<dbReference type="InterPro" id="IPR029058">
    <property type="entry name" value="AB_hydrolase_fold"/>
</dbReference>
<gene>
    <name evidence="2" type="ORF">PGT21_014078</name>
    <name evidence="3" type="ORF">PGTUg99_026158</name>
</gene>
<evidence type="ECO:0000313" key="4">
    <source>
        <dbReference type="Proteomes" id="UP000324748"/>
    </source>
</evidence>
<organism evidence="3 5">
    <name type="scientific">Puccinia graminis f. sp. tritici</name>
    <dbReference type="NCBI Taxonomy" id="56615"/>
    <lineage>
        <taxon>Eukaryota</taxon>
        <taxon>Fungi</taxon>
        <taxon>Dikarya</taxon>
        <taxon>Basidiomycota</taxon>
        <taxon>Pucciniomycotina</taxon>
        <taxon>Pucciniomycetes</taxon>
        <taxon>Pucciniales</taxon>
        <taxon>Pucciniaceae</taxon>
        <taxon>Puccinia</taxon>
    </lineage>
</organism>
<dbReference type="InterPro" id="IPR051044">
    <property type="entry name" value="MAG_DAG_Lipase"/>
</dbReference>
<dbReference type="OrthoDB" id="10249433at2759"/>